<sequence>MTSTFELQIPKSKKWDDPNPSDAMPPFQSEHYDAFIPNTSGFKMQKIVNLIEKDGKLFLEVEIPNEPETREVDLNMMRIMYPELVAEFLAEKYLD</sequence>
<organism evidence="2 3">
    <name type="scientific">Trichomonas vaginalis (strain ATCC PRA-98 / G3)</name>
    <dbReference type="NCBI Taxonomy" id="412133"/>
    <lineage>
        <taxon>Eukaryota</taxon>
        <taxon>Metamonada</taxon>
        <taxon>Parabasalia</taxon>
        <taxon>Trichomonadida</taxon>
        <taxon>Trichomonadidae</taxon>
        <taxon>Trichomonas</taxon>
    </lineage>
</organism>
<dbReference type="RefSeq" id="XP_001320066.1">
    <property type="nucleotide sequence ID" value="XM_001320031.1"/>
</dbReference>
<dbReference type="EMBL" id="DS113391">
    <property type="protein sequence ID" value="EAY07843.1"/>
    <property type="molecule type" value="Genomic_DNA"/>
</dbReference>
<dbReference type="InterPro" id="IPR016197">
    <property type="entry name" value="Chromo-like_dom_sf"/>
</dbReference>
<evidence type="ECO:0000313" key="3">
    <source>
        <dbReference type="Proteomes" id="UP000001542"/>
    </source>
</evidence>
<dbReference type="SMR" id="A2EHP7"/>
<dbReference type="AlphaFoldDB" id="A2EHP7"/>
<gene>
    <name evidence="2" type="ORF">TVAG_312420</name>
</gene>
<dbReference type="InParanoid" id="A2EHP7"/>
<name>A2EHP7_TRIV3</name>
<keyword evidence="3" id="KW-1185">Reference proteome</keyword>
<accession>A2EHP7</accession>
<dbReference type="SUPFAM" id="SSF54160">
    <property type="entry name" value="Chromo domain-like"/>
    <property type="match status" value="1"/>
</dbReference>
<dbReference type="VEuPathDB" id="TrichDB:TVAG_312420"/>
<proteinExistence type="predicted"/>
<reference evidence="2" key="1">
    <citation type="submission" date="2006-10" db="EMBL/GenBank/DDBJ databases">
        <authorList>
            <person name="Amadeo P."/>
            <person name="Zhao Q."/>
            <person name="Wortman J."/>
            <person name="Fraser-Liggett C."/>
            <person name="Carlton J."/>
        </authorList>
    </citation>
    <scope>NUCLEOTIDE SEQUENCE</scope>
    <source>
        <strain evidence="2">G3</strain>
    </source>
</reference>
<reference evidence="2" key="2">
    <citation type="journal article" date="2007" name="Science">
        <title>Draft genome sequence of the sexually transmitted pathogen Trichomonas vaginalis.</title>
        <authorList>
            <person name="Carlton J.M."/>
            <person name="Hirt R.P."/>
            <person name="Silva J.C."/>
            <person name="Delcher A.L."/>
            <person name="Schatz M."/>
            <person name="Zhao Q."/>
            <person name="Wortman J.R."/>
            <person name="Bidwell S.L."/>
            <person name="Alsmark U.C.M."/>
            <person name="Besteiro S."/>
            <person name="Sicheritz-Ponten T."/>
            <person name="Noel C.J."/>
            <person name="Dacks J.B."/>
            <person name="Foster P.G."/>
            <person name="Simillion C."/>
            <person name="Van de Peer Y."/>
            <person name="Miranda-Saavedra D."/>
            <person name="Barton G.J."/>
            <person name="Westrop G.D."/>
            <person name="Mueller S."/>
            <person name="Dessi D."/>
            <person name="Fiori P.L."/>
            <person name="Ren Q."/>
            <person name="Paulsen I."/>
            <person name="Zhang H."/>
            <person name="Bastida-Corcuera F.D."/>
            <person name="Simoes-Barbosa A."/>
            <person name="Brown M.T."/>
            <person name="Hayes R.D."/>
            <person name="Mukherjee M."/>
            <person name="Okumura C.Y."/>
            <person name="Schneider R."/>
            <person name="Smith A.J."/>
            <person name="Vanacova S."/>
            <person name="Villalvazo M."/>
            <person name="Haas B.J."/>
            <person name="Pertea M."/>
            <person name="Feldblyum T.V."/>
            <person name="Utterback T.R."/>
            <person name="Shu C.L."/>
            <person name="Osoegawa K."/>
            <person name="de Jong P.J."/>
            <person name="Hrdy I."/>
            <person name="Horvathova L."/>
            <person name="Zubacova Z."/>
            <person name="Dolezal P."/>
            <person name="Malik S.B."/>
            <person name="Logsdon J.M. Jr."/>
            <person name="Henze K."/>
            <person name="Gupta A."/>
            <person name="Wang C.C."/>
            <person name="Dunne R.L."/>
            <person name="Upcroft J.A."/>
            <person name="Upcroft P."/>
            <person name="White O."/>
            <person name="Salzberg S.L."/>
            <person name="Tang P."/>
            <person name="Chiu C.-H."/>
            <person name="Lee Y.-S."/>
            <person name="Embley T.M."/>
            <person name="Coombs G.H."/>
            <person name="Mottram J.C."/>
            <person name="Tachezy J."/>
            <person name="Fraser-Liggett C.M."/>
            <person name="Johnson P.J."/>
        </authorList>
    </citation>
    <scope>NUCLEOTIDE SEQUENCE [LARGE SCALE GENOMIC DNA]</scope>
    <source>
        <strain evidence="2">G3</strain>
    </source>
</reference>
<evidence type="ECO:0000256" key="1">
    <source>
        <dbReference type="SAM" id="MobiDB-lite"/>
    </source>
</evidence>
<feature type="region of interest" description="Disordered" evidence="1">
    <location>
        <begin position="1"/>
        <end position="29"/>
    </location>
</feature>
<evidence type="ECO:0000313" key="2">
    <source>
        <dbReference type="EMBL" id="EAY07843.1"/>
    </source>
</evidence>
<dbReference type="VEuPathDB" id="TrichDB:TVAGG3_0242690"/>
<dbReference type="KEGG" id="tva:4765738"/>
<dbReference type="Proteomes" id="UP000001542">
    <property type="component" value="Unassembled WGS sequence"/>
</dbReference>
<protein>
    <submittedName>
        <fullName evidence="2">Uncharacterized protein</fullName>
    </submittedName>
</protein>